<dbReference type="Proteomes" id="UP000799423">
    <property type="component" value="Unassembled WGS sequence"/>
</dbReference>
<keyword evidence="2" id="KW-1185">Reference proteome</keyword>
<dbReference type="EMBL" id="MU006297">
    <property type="protein sequence ID" value="KAF2852993.1"/>
    <property type="molecule type" value="Genomic_DNA"/>
</dbReference>
<evidence type="ECO:0000313" key="1">
    <source>
        <dbReference type="EMBL" id="KAF2852993.1"/>
    </source>
</evidence>
<accession>A0A6A7BCC4</accession>
<dbReference type="AlphaFoldDB" id="A0A6A7BCC4"/>
<sequence>MFPRHSRLGGAVGSVLRVGCGLIPICVYEAQSCGRFSFSPVVTDLNVNIPERLWHKAAFMVLEALVALIRSRNASDIPKTLDSFSYVTWLAIVALVLRLGEPAFVTACAPIAKDQMAEKAKVYVYM</sequence>
<protein>
    <submittedName>
        <fullName evidence="1">Uncharacterized protein</fullName>
    </submittedName>
</protein>
<organism evidence="1 2">
    <name type="scientific">Plenodomus tracheiphilus IPT5</name>
    <dbReference type="NCBI Taxonomy" id="1408161"/>
    <lineage>
        <taxon>Eukaryota</taxon>
        <taxon>Fungi</taxon>
        <taxon>Dikarya</taxon>
        <taxon>Ascomycota</taxon>
        <taxon>Pezizomycotina</taxon>
        <taxon>Dothideomycetes</taxon>
        <taxon>Pleosporomycetidae</taxon>
        <taxon>Pleosporales</taxon>
        <taxon>Pleosporineae</taxon>
        <taxon>Leptosphaeriaceae</taxon>
        <taxon>Plenodomus</taxon>
    </lineage>
</organism>
<name>A0A6A7BCC4_9PLEO</name>
<evidence type="ECO:0000313" key="2">
    <source>
        <dbReference type="Proteomes" id="UP000799423"/>
    </source>
</evidence>
<reference evidence="1" key="1">
    <citation type="submission" date="2020-01" db="EMBL/GenBank/DDBJ databases">
        <authorList>
            <consortium name="DOE Joint Genome Institute"/>
            <person name="Haridas S."/>
            <person name="Albert R."/>
            <person name="Binder M."/>
            <person name="Bloem J."/>
            <person name="Labutti K."/>
            <person name="Salamov A."/>
            <person name="Andreopoulos B."/>
            <person name="Baker S.E."/>
            <person name="Barry K."/>
            <person name="Bills G."/>
            <person name="Bluhm B.H."/>
            <person name="Cannon C."/>
            <person name="Castanera R."/>
            <person name="Culley D.E."/>
            <person name="Daum C."/>
            <person name="Ezra D."/>
            <person name="Gonzalez J.B."/>
            <person name="Henrissat B."/>
            <person name="Kuo A."/>
            <person name="Liang C."/>
            <person name="Lipzen A."/>
            <person name="Lutzoni F."/>
            <person name="Magnuson J."/>
            <person name="Mondo S."/>
            <person name="Nolan M."/>
            <person name="Ohm R."/>
            <person name="Pangilinan J."/>
            <person name="Park H.-J."/>
            <person name="Ramirez L."/>
            <person name="Alfaro M."/>
            <person name="Sun H."/>
            <person name="Tritt A."/>
            <person name="Yoshinaga Y."/>
            <person name="Zwiers L.-H."/>
            <person name="Turgeon B.G."/>
            <person name="Goodwin S.B."/>
            <person name="Spatafora J.W."/>
            <person name="Crous P.W."/>
            <person name="Grigoriev I.V."/>
        </authorList>
    </citation>
    <scope>NUCLEOTIDE SEQUENCE</scope>
    <source>
        <strain evidence="1">IPT5</strain>
    </source>
</reference>
<gene>
    <name evidence="1" type="ORF">T440DRAFT_466556</name>
</gene>
<proteinExistence type="predicted"/>